<accession>W1YG27</accession>
<evidence type="ECO:0000313" key="4">
    <source>
        <dbReference type="EMBL" id="ETJ41498.1"/>
    </source>
</evidence>
<dbReference type="AlphaFoldDB" id="W1YG27"/>
<protein>
    <submittedName>
        <fullName evidence="4">KxYKxGKxW signal protein</fullName>
    </submittedName>
</protein>
<dbReference type="Gene3D" id="3.10.20.890">
    <property type="match status" value="1"/>
</dbReference>
<sequence>LTQTEKDAVKKAIEDANPGKVANVVVGNDGAATVTFKDGSEATLTPDKTVEKAKDAAGIKDPAKTPVQDPANLTQTEKD</sequence>
<feature type="non-terminal residue" evidence="4">
    <location>
        <position position="79"/>
    </location>
</feature>
<feature type="non-terminal residue" evidence="4">
    <location>
        <position position="1"/>
    </location>
</feature>
<keyword evidence="1" id="KW-0732">Signal</keyword>
<feature type="region of interest" description="Disordered" evidence="2">
    <location>
        <begin position="46"/>
        <end position="79"/>
    </location>
</feature>
<feature type="domain" description="Atypical Rib" evidence="3">
    <location>
        <begin position="1"/>
        <end position="52"/>
    </location>
</feature>
<gene>
    <name evidence="4" type="ORF">Q604_UNBC04576G0001</name>
</gene>
<evidence type="ECO:0000256" key="2">
    <source>
        <dbReference type="SAM" id="MobiDB-lite"/>
    </source>
</evidence>
<comment type="caution">
    <text evidence="4">The sequence shown here is derived from an EMBL/GenBank/DDBJ whole genome shotgun (WGS) entry which is preliminary data.</text>
</comment>
<organism evidence="4">
    <name type="scientific">human gut metagenome</name>
    <dbReference type="NCBI Taxonomy" id="408170"/>
    <lineage>
        <taxon>unclassified sequences</taxon>
        <taxon>metagenomes</taxon>
        <taxon>organismal metagenomes</taxon>
    </lineage>
</organism>
<name>W1YG27_9ZZZZ</name>
<dbReference type="InterPro" id="IPR044024">
    <property type="entry name" value="aRib"/>
</dbReference>
<reference evidence="4" key="1">
    <citation type="submission" date="2013-12" db="EMBL/GenBank/DDBJ databases">
        <title>A Varibaculum cambriense genome reconstructed from a premature infant gut community with otherwise low bacterial novelty that shifts toward anaerobic metabolism during the third week of life.</title>
        <authorList>
            <person name="Brown C.T."/>
            <person name="Sharon I."/>
            <person name="Thomas B.C."/>
            <person name="Castelle C.J."/>
            <person name="Morowitz M.J."/>
            <person name="Banfield J.F."/>
        </authorList>
    </citation>
    <scope>NUCLEOTIDE SEQUENCE</scope>
</reference>
<evidence type="ECO:0000259" key="3">
    <source>
        <dbReference type="Pfam" id="PF18938"/>
    </source>
</evidence>
<dbReference type="Pfam" id="PF18938">
    <property type="entry name" value="aRib"/>
    <property type="match status" value="1"/>
</dbReference>
<dbReference type="EMBL" id="AZMM01004576">
    <property type="protein sequence ID" value="ETJ41498.1"/>
    <property type="molecule type" value="Genomic_DNA"/>
</dbReference>
<feature type="compositionally biased region" description="Basic and acidic residues" evidence="2">
    <location>
        <begin position="48"/>
        <end position="63"/>
    </location>
</feature>
<proteinExistence type="predicted"/>
<evidence type="ECO:0000256" key="1">
    <source>
        <dbReference type="ARBA" id="ARBA00022729"/>
    </source>
</evidence>